<dbReference type="PROSITE" id="PS50943">
    <property type="entry name" value="HTH_CROC1"/>
    <property type="match status" value="1"/>
</dbReference>
<protein>
    <submittedName>
        <fullName evidence="2">XRE family transcriptional regulator</fullName>
    </submittedName>
</protein>
<evidence type="ECO:0000313" key="3">
    <source>
        <dbReference type="Proteomes" id="UP000530234"/>
    </source>
</evidence>
<dbReference type="GO" id="GO:0003677">
    <property type="term" value="F:DNA binding"/>
    <property type="evidence" value="ECO:0007669"/>
    <property type="project" value="InterPro"/>
</dbReference>
<comment type="caution">
    <text evidence="2">The sequence shown here is derived from an EMBL/GenBank/DDBJ whole genome shotgun (WGS) entry which is preliminary data.</text>
</comment>
<name>A0A7W3SZK0_9ACTN</name>
<dbReference type="InterPro" id="IPR001387">
    <property type="entry name" value="Cro/C1-type_HTH"/>
</dbReference>
<reference evidence="3" key="1">
    <citation type="submission" date="2019-10" db="EMBL/GenBank/DDBJ databases">
        <title>Streptomyces sp. nov., a novel actinobacterium isolated from alkaline environment.</title>
        <authorList>
            <person name="Golinska P."/>
        </authorList>
    </citation>
    <scope>NUCLEOTIDE SEQUENCE [LARGE SCALE GENOMIC DNA]</scope>
    <source>
        <strain evidence="3">DSM 42108</strain>
    </source>
</reference>
<dbReference type="AlphaFoldDB" id="A0A7W3SZK0"/>
<keyword evidence="3" id="KW-1185">Reference proteome</keyword>
<evidence type="ECO:0000313" key="2">
    <source>
        <dbReference type="EMBL" id="MBB0228209.1"/>
    </source>
</evidence>
<dbReference type="InterPro" id="IPR010982">
    <property type="entry name" value="Lambda_DNA-bd_dom_sf"/>
</dbReference>
<sequence>MSEGQQAPRRSLAEKIDHLFAAIHPAGRGSYSYKEVEAGIRERGGPPMSASYIWQLRTGKRDNPTMKHLEALAGFFGVSPSYFFDEEASRRIDAELSMLATMRDSRVRSVAMRASDLSPETLKLIEGFIERARDLEGLNDGKPSPENRP</sequence>
<dbReference type="Gene3D" id="1.10.260.40">
    <property type="entry name" value="lambda repressor-like DNA-binding domains"/>
    <property type="match status" value="1"/>
</dbReference>
<dbReference type="EMBL" id="VKHS01000013">
    <property type="protein sequence ID" value="MBB0228209.1"/>
    <property type="molecule type" value="Genomic_DNA"/>
</dbReference>
<dbReference type="CDD" id="cd00093">
    <property type="entry name" value="HTH_XRE"/>
    <property type="match status" value="1"/>
</dbReference>
<organism evidence="2 3">
    <name type="scientific">Streptomyces calidiresistens</name>
    <dbReference type="NCBI Taxonomy" id="1485586"/>
    <lineage>
        <taxon>Bacteria</taxon>
        <taxon>Bacillati</taxon>
        <taxon>Actinomycetota</taxon>
        <taxon>Actinomycetes</taxon>
        <taxon>Kitasatosporales</taxon>
        <taxon>Streptomycetaceae</taxon>
        <taxon>Streptomyces</taxon>
    </lineage>
</organism>
<feature type="domain" description="HTH cro/C1-type" evidence="1">
    <location>
        <begin position="48"/>
        <end position="83"/>
    </location>
</feature>
<dbReference type="RefSeq" id="WP_182659901.1">
    <property type="nucleotide sequence ID" value="NZ_VKHS01000013.1"/>
</dbReference>
<proteinExistence type="predicted"/>
<dbReference type="SUPFAM" id="SSF47413">
    <property type="entry name" value="lambda repressor-like DNA-binding domains"/>
    <property type="match status" value="1"/>
</dbReference>
<evidence type="ECO:0000259" key="1">
    <source>
        <dbReference type="PROSITE" id="PS50943"/>
    </source>
</evidence>
<dbReference type="Proteomes" id="UP000530234">
    <property type="component" value="Unassembled WGS sequence"/>
</dbReference>
<gene>
    <name evidence="2" type="ORF">FOE67_01450</name>
</gene>
<accession>A0A7W3SZK0</accession>